<dbReference type="Proteomes" id="UP000245783">
    <property type="component" value="Unassembled WGS sequence"/>
</dbReference>
<dbReference type="InParanoid" id="A0A316VT99"/>
<proteinExistence type="predicted"/>
<dbReference type="GeneID" id="37036659"/>
<reference evidence="2 3" key="1">
    <citation type="journal article" date="2018" name="Mol. Biol. Evol.">
        <title>Broad Genomic Sampling Reveals a Smut Pathogenic Ancestry of the Fungal Clade Ustilaginomycotina.</title>
        <authorList>
            <person name="Kijpornyongpan T."/>
            <person name="Mondo S.J."/>
            <person name="Barry K."/>
            <person name="Sandor L."/>
            <person name="Lee J."/>
            <person name="Lipzen A."/>
            <person name="Pangilinan J."/>
            <person name="LaButti K."/>
            <person name="Hainaut M."/>
            <person name="Henrissat B."/>
            <person name="Grigoriev I.V."/>
            <person name="Spatafora J.W."/>
            <person name="Aime M.C."/>
        </authorList>
    </citation>
    <scope>NUCLEOTIDE SEQUENCE [LARGE SCALE GENOMIC DNA]</scope>
    <source>
        <strain evidence="2 3">MCA 4658</strain>
    </source>
</reference>
<evidence type="ECO:0000256" key="1">
    <source>
        <dbReference type="SAM" id="MobiDB-lite"/>
    </source>
</evidence>
<evidence type="ECO:0000313" key="2">
    <source>
        <dbReference type="EMBL" id="PWN39643.1"/>
    </source>
</evidence>
<name>A0A316VT99_9BASI</name>
<dbReference type="EMBL" id="KZ819453">
    <property type="protein sequence ID" value="PWN39643.1"/>
    <property type="molecule type" value="Genomic_DNA"/>
</dbReference>
<keyword evidence="3" id="KW-1185">Reference proteome</keyword>
<organism evidence="2 3">
    <name type="scientific">Ceraceosorus guamensis</name>
    <dbReference type="NCBI Taxonomy" id="1522189"/>
    <lineage>
        <taxon>Eukaryota</taxon>
        <taxon>Fungi</taxon>
        <taxon>Dikarya</taxon>
        <taxon>Basidiomycota</taxon>
        <taxon>Ustilaginomycotina</taxon>
        <taxon>Exobasidiomycetes</taxon>
        <taxon>Ceraceosorales</taxon>
        <taxon>Ceraceosoraceae</taxon>
        <taxon>Ceraceosorus</taxon>
    </lineage>
</organism>
<sequence length="341" mass="37820">MSSVLLKAPAYHAELWQFLAAHEDVASRITSLEIKRVNKLYHSPAPASTCDAALGNEVIALLKNFDESSLAPPDGGVDEEEKEASDARSKRVRAYREAELPLIAAISKMKNLQTFIWDFFPPVYDAQLGRPARQAPLSSIWQALAQTTVKDVVVVDLARYRRLECADTQAFDHILPIFEGDLFAQKLDKLESFEISTDAFNFEPEPFVDIPDQPDLTRLAAFLSQNASKLKSVALLFQTDGARRPAHLSETYASELPREEMQVGEVKVDELLESLSGKLPALQELVVRDVSASEQSVEAFVQSTPTLQKLEQVPSLGVQYGPKQGVRLSTAVKQTLQRQAK</sequence>
<dbReference type="OrthoDB" id="10281558at2759"/>
<feature type="region of interest" description="Disordered" evidence="1">
    <location>
        <begin position="70"/>
        <end position="90"/>
    </location>
</feature>
<gene>
    <name evidence="2" type="ORF">IE81DRAFT_326324</name>
</gene>
<evidence type="ECO:0000313" key="3">
    <source>
        <dbReference type="Proteomes" id="UP000245783"/>
    </source>
</evidence>
<protein>
    <submittedName>
        <fullName evidence="2">Uncharacterized protein</fullName>
    </submittedName>
</protein>
<accession>A0A316VT99</accession>
<dbReference type="RefSeq" id="XP_025366803.1">
    <property type="nucleotide sequence ID" value="XM_025514789.1"/>
</dbReference>
<dbReference type="AlphaFoldDB" id="A0A316VT99"/>